<gene>
    <name evidence="2" type="ORF">EB235_16510</name>
</gene>
<proteinExistence type="predicted"/>
<dbReference type="Proteomes" id="UP000503017">
    <property type="component" value="Chromosome"/>
</dbReference>
<keyword evidence="1" id="KW-1133">Transmembrane helix</keyword>
<evidence type="ECO:0000313" key="2">
    <source>
        <dbReference type="EMBL" id="QKD02912.1"/>
    </source>
</evidence>
<name>A0A6M7WK57_RHILI</name>
<protein>
    <submittedName>
        <fullName evidence="2">Uncharacterized protein</fullName>
    </submittedName>
</protein>
<accession>A0A6M7WK57</accession>
<evidence type="ECO:0000256" key="1">
    <source>
        <dbReference type="SAM" id="Phobius"/>
    </source>
</evidence>
<keyword evidence="1" id="KW-0812">Transmembrane</keyword>
<dbReference type="EMBL" id="CP033367">
    <property type="protein sequence ID" value="QKD02912.1"/>
    <property type="molecule type" value="Genomic_DNA"/>
</dbReference>
<organism evidence="2 3">
    <name type="scientific">Mesorhizobium loti R88b</name>
    <dbReference type="NCBI Taxonomy" id="935548"/>
    <lineage>
        <taxon>Bacteria</taxon>
        <taxon>Pseudomonadati</taxon>
        <taxon>Pseudomonadota</taxon>
        <taxon>Alphaproteobacteria</taxon>
        <taxon>Hyphomicrobiales</taxon>
        <taxon>Phyllobacteriaceae</taxon>
        <taxon>Mesorhizobium</taxon>
    </lineage>
</organism>
<reference evidence="2 3" key="1">
    <citation type="submission" date="2018-10" db="EMBL/GenBank/DDBJ databases">
        <authorList>
            <person name="Perry B.J."/>
            <person name="Sullivan J.T."/>
            <person name="Murphy R.J.T."/>
            <person name="Ramsay J.P."/>
            <person name="Ronson C.W."/>
        </authorList>
    </citation>
    <scope>NUCLEOTIDE SEQUENCE [LARGE SCALE GENOMIC DNA]</scope>
    <source>
        <strain evidence="2 3">R88b</strain>
    </source>
</reference>
<sequence length="101" mass="11322">MTVTRRTCLLCLILFAIRFSSIVFLAISGLGQSGYAETLSPVFNLFVVACILLFPVSIVSLMLSLAFPLFANSSVYRSQIRGNPILFLIWRDLLVKYELLD</sequence>
<evidence type="ECO:0000313" key="3">
    <source>
        <dbReference type="Proteomes" id="UP000503017"/>
    </source>
</evidence>
<dbReference type="AlphaFoldDB" id="A0A6M7WK57"/>
<feature type="transmembrane region" description="Helical" evidence="1">
    <location>
        <begin position="41"/>
        <end position="71"/>
    </location>
</feature>
<keyword evidence="1" id="KW-0472">Membrane</keyword>